<comment type="caution">
    <text evidence="2">The sequence shown here is derived from an EMBL/GenBank/DDBJ whole genome shotgun (WGS) entry which is preliminary data.</text>
</comment>
<sequence length="202" mass="22045">MKLTKKTLFAASTVLTLGVGLLFPTSAQAHCDTPDGPVAAALTLALEEYNFNYIANWVLEEDEAELLEVFNLSTSVMDASESEDASHLAERYLLENLVRIHRAGEGAPYTGISHEPIAKEVAAADASIEAGSLAPLEEAGLITEGNRAHAEEVFEKVLATKDYDPNDVAAGREFVENYVTFTHLFEVEHAEHHEAHEEDAHE</sequence>
<dbReference type="Proteomes" id="UP000469870">
    <property type="component" value="Unassembled WGS sequence"/>
</dbReference>
<feature type="signal peptide" evidence="1">
    <location>
        <begin position="1"/>
        <end position="29"/>
    </location>
</feature>
<dbReference type="Pfam" id="PF20046">
    <property type="entry name" value="DUF6448"/>
    <property type="match status" value="1"/>
</dbReference>
<gene>
    <name evidence="2" type="ORF">GIY11_11275</name>
</gene>
<evidence type="ECO:0000313" key="2">
    <source>
        <dbReference type="EMBL" id="MRI82590.1"/>
    </source>
</evidence>
<dbReference type="RefSeq" id="WP_153862661.1">
    <property type="nucleotide sequence ID" value="NZ_WJQR01000014.1"/>
</dbReference>
<accession>A0A844BL07</accession>
<name>A0A844BL07_9LACT</name>
<organism evidence="2 3">
    <name type="scientific">Fundicoccus ignavus</name>
    <dbReference type="NCBI Taxonomy" id="2664442"/>
    <lineage>
        <taxon>Bacteria</taxon>
        <taxon>Bacillati</taxon>
        <taxon>Bacillota</taxon>
        <taxon>Bacilli</taxon>
        <taxon>Lactobacillales</taxon>
        <taxon>Aerococcaceae</taxon>
        <taxon>Fundicoccus</taxon>
    </lineage>
</organism>
<reference evidence="2 3" key="1">
    <citation type="submission" date="2019-11" db="EMBL/GenBank/DDBJ databases">
        <title>Characterisation of Fundicoccus ignavus gen. nov. sp. nov., a novel genus of the family Aerococcaceae isolated from bulk tank milk.</title>
        <authorList>
            <person name="Siebert A."/>
            <person name="Huptas C."/>
            <person name="Wenning M."/>
            <person name="Scherer S."/>
            <person name="Doll E.V."/>
        </authorList>
    </citation>
    <scope>NUCLEOTIDE SEQUENCE [LARGE SCALE GENOMIC DNA]</scope>
    <source>
        <strain evidence="2 3">DSM 109653</strain>
    </source>
</reference>
<dbReference type="AlphaFoldDB" id="A0A844BL07"/>
<proteinExistence type="predicted"/>
<protein>
    <submittedName>
        <fullName evidence="2">Uncharacterized protein</fullName>
    </submittedName>
</protein>
<evidence type="ECO:0000256" key="1">
    <source>
        <dbReference type="SAM" id="SignalP"/>
    </source>
</evidence>
<evidence type="ECO:0000313" key="3">
    <source>
        <dbReference type="Proteomes" id="UP000469870"/>
    </source>
</evidence>
<feature type="chain" id="PRO_5032289976" evidence="1">
    <location>
        <begin position="30"/>
        <end position="202"/>
    </location>
</feature>
<dbReference type="EMBL" id="WJQR01000014">
    <property type="protein sequence ID" value="MRI82590.1"/>
    <property type="molecule type" value="Genomic_DNA"/>
</dbReference>
<keyword evidence="1" id="KW-0732">Signal</keyword>
<dbReference type="InterPro" id="IPR045613">
    <property type="entry name" value="DUF6448"/>
</dbReference>